<dbReference type="GeneID" id="10509759"/>
<evidence type="ECO:0000256" key="1">
    <source>
        <dbReference type="SAM" id="SignalP"/>
    </source>
</evidence>
<gene>
    <name evidence="2" type="ORF">DICPUDRAFT_74818</name>
</gene>
<keyword evidence="1" id="KW-0732">Signal</keyword>
<sequence>MKLLFILSLVFLFINISLGQSNDCSSSLSKYFTNNMSSVKVQLVVIRPSGDVVYANNTLSNNFGVLTNGNSFPAVFSSKISCTNGKVQLFDVAQQKVSFNDRAGILLYSDGRLNLTPTWGSSWKLNLTCTGTGSGAINYGWTTDGNLITLQIIE</sequence>
<proteinExistence type="predicted"/>
<dbReference type="VEuPathDB" id="AmoebaDB:DICPUDRAFT_74818"/>
<feature type="signal peptide" evidence="1">
    <location>
        <begin position="1"/>
        <end position="19"/>
    </location>
</feature>
<dbReference type="FunCoup" id="F0Z8U1">
    <property type="interactions" value="380"/>
</dbReference>
<dbReference type="EMBL" id="GL870954">
    <property type="protein sequence ID" value="EGC39634.1"/>
    <property type="molecule type" value="Genomic_DNA"/>
</dbReference>
<evidence type="ECO:0000313" key="2">
    <source>
        <dbReference type="EMBL" id="EGC39634.1"/>
    </source>
</evidence>
<dbReference type="OMA" id="HALEHEC"/>
<reference evidence="3" key="1">
    <citation type="journal article" date="2011" name="Genome Biol.">
        <title>Comparative genomics of the social amoebae Dictyostelium discoideum and Dictyostelium purpureum.</title>
        <authorList>
            <consortium name="US DOE Joint Genome Institute (JGI-PGF)"/>
            <person name="Sucgang R."/>
            <person name="Kuo A."/>
            <person name="Tian X."/>
            <person name="Salerno W."/>
            <person name="Parikh A."/>
            <person name="Feasley C.L."/>
            <person name="Dalin E."/>
            <person name="Tu H."/>
            <person name="Huang E."/>
            <person name="Barry K."/>
            <person name="Lindquist E."/>
            <person name="Shapiro H."/>
            <person name="Bruce D."/>
            <person name="Schmutz J."/>
            <person name="Salamov A."/>
            <person name="Fey P."/>
            <person name="Gaudet P."/>
            <person name="Anjard C."/>
            <person name="Babu M.M."/>
            <person name="Basu S."/>
            <person name="Bushmanova Y."/>
            <person name="van der Wel H."/>
            <person name="Katoh-Kurasawa M."/>
            <person name="Dinh C."/>
            <person name="Coutinho P.M."/>
            <person name="Saito T."/>
            <person name="Elias M."/>
            <person name="Schaap P."/>
            <person name="Kay R.R."/>
            <person name="Henrissat B."/>
            <person name="Eichinger L."/>
            <person name="Rivero F."/>
            <person name="Putnam N.H."/>
            <person name="West C.M."/>
            <person name="Loomis W.F."/>
            <person name="Chisholm R.L."/>
            <person name="Shaulsky G."/>
            <person name="Strassmann J.E."/>
            <person name="Queller D.C."/>
            <person name="Kuspa A."/>
            <person name="Grigoriev I.V."/>
        </authorList>
    </citation>
    <scope>NUCLEOTIDE SEQUENCE [LARGE SCALE GENOMIC DNA]</scope>
    <source>
        <strain evidence="3">QSDP1</strain>
    </source>
</reference>
<accession>F0Z8U1</accession>
<dbReference type="eggNOG" id="ENOG502RI9Z">
    <property type="taxonomic scope" value="Eukaryota"/>
</dbReference>
<evidence type="ECO:0000313" key="3">
    <source>
        <dbReference type="Proteomes" id="UP000001064"/>
    </source>
</evidence>
<dbReference type="Proteomes" id="UP000001064">
    <property type="component" value="Unassembled WGS sequence"/>
</dbReference>
<name>F0Z8U1_DICPU</name>
<dbReference type="KEGG" id="dpp:DICPUDRAFT_74818"/>
<keyword evidence="3" id="KW-1185">Reference proteome</keyword>
<dbReference type="PANTHER" id="PTHR38746">
    <property type="entry name" value="CBM49 DOMAIN-CONTAINING PROTEIN-RELATED"/>
    <property type="match status" value="1"/>
</dbReference>
<dbReference type="PANTHER" id="PTHR38746:SF3">
    <property type="match status" value="1"/>
</dbReference>
<dbReference type="AlphaFoldDB" id="F0Z8U1"/>
<protein>
    <submittedName>
        <fullName evidence="2">Uncharacterized protein</fullName>
    </submittedName>
</protein>
<dbReference type="RefSeq" id="XP_003283855.1">
    <property type="nucleotide sequence ID" value="XM_003283807.1"/>
</dbReference>
<feature type="chain" id="PRO_5003261542" evidence="1">
    <location>
        <begin position="20"/>
        <end position="154"/>
    </location>
</feature>
<organism evidence="2 3">
    <name type="scientific">Dictyostelium purpureum</name>
    <name type="common">Slime mold</name>
    <dbReference type="NCBI Taxonomy" id="5786"/>
    <lineage>
        <taxon>Eukaryota</taxon>
        <taxon>Amoebozoa</taxon>
        <taxon>Evosea</taxon>
        <taxon>Eumycetozoa</taxon>
        <taxon>Dictyostelia</taxon>
        <taxon>Dictyosteliales</taxon>
        <taxon>Dictyosteliaceae</taxon>
        <taxon>Dictyostelium</taxon>
    </lineage>
</organism>
<dbReference type="InParanoid" id="F0Z8U1"/>
<dbReference type="OrthoDB" id="20575at2759"/>